<evidence type="ECO:0000256" key="2">
    <source>
        <dbReference type="ARBA" id="ARBA00023125"/>
    </source>
</evidence>
<keyword evidence="3" id="KW-0804">Transcription</keyword>
<keyword evidence="7" id="KW-1185">Reference proteome</keyword>
<keyword evidence="2" id="KW-0238">DNA-binding</keyword>
<dbReference type="EMBL" id="BSPX01000074">
    <property type="protein sequence ID" value="GLT24159.1"/>
    <property type="molecule type" value="Genomic_DNA"/>
</dbReference>
<organism evidence="6 7">
    <name type="scientific">Zoogloea oryzae</name>
    <dbReference type="NCBI Taxonomy" id="310767"/>
    <lineage>
        <taxon>Bacteria</taxon>
        <taxon>Pseudomonadati</taxon>
        <taxon>Pseudomonadota</taxon>
        <taxon>Betaproteobacteria</taxon>
        <taxon>Rhodocyclales</taxon>
        <taxon>Zoogloeaceae</taxon>
        <taxon>Zoogloea</taxon>
    </lineage>
</organism>
<dbReference type="Gene3D" id="1.10.10.60">
    <property type="entry name" value="Homeodomain-like"/>
    <property type="match status" value="1"/>
</dbReference>
<reference evidence="7" key="1">
    <citation type="journal article" date="2019" name="Int. J. Syst. Evol. Microbiol.">
        <title>The Global Catalogue of Microorganisms (GCM) 10K type strain sequencing project: providing services to taxonomists for standard genome sequencing and annotation.</title>
        <authorList>
            <consortium name="The Broad Institute Genomics Platform"/>
            <consortium name="The Broad Institute Genome Sequencing Center for Infectious Disease"/>
            <person name="Wu L."/>
            <person name="Ma J."/>
        </authorList>
    </citation>
    <scope>NUCLEOTIDE SEQUENCE [LARGE SCALE GENOMIC DNA]</scope>
    <source>
        <strain evidence="7">NBRC 102407</strain>
    </source>
</reference>
<dbReference type="InterPro" id="IPR050204">
    <property type="entry name" value="AraC_XylS_family_regulators"/>
</dbReference>
<dbReference type="Proteomes" id="UP001157167">
    <property type="component" value="Unassembled WGS sequence"/>
</dbReference>
<dbReference type="PROSITE" id="PS01124">
    <property type="entry name" value="HTH_ARAC_FAMILY_2"/>
    <property type="match status" value="1"/>
</dbReference>
<dbReference type="PROSITE" id="PS00041">
    <property type="entry name" value="HTH_ARAC_FAMILY_1"/>
    <property type="match status" value="1"/>
</dbReference>
<dbReference type="SMART" id="SM00342">
    <property type="entry name" value="HTH_ARAC"/>
    <property type="match status" value="1"/>
</dbReference>
<gene>
    <name evidence="6" type="ORF">GCM10007933_36310</name>
</gene>
<name>A0ABQ6FFS7_9RHOO</name>
<dbReference type="InterPro" id="IPR018060">
    <property type="entry name" value="HTH_AraC"/>
</dbReference>
<evidence type="ECO:0000313" key="7">
    <source>
        <dbReference type="Proteomes" id="UP001157167"/>
    </source>
</evidence>
<keyword evidence="1" id="KW-0805">Transcription regulation</keyword>
<dbReference type="Pfam" id="PF12833">
    <property type="entry name" value="HTH_18"/>
    <property type="match status" value="1"/>
</dbReference>
<proteinExistence type="predicted"/>
<dbReference type="PANTHER" id="PTHR46796">
    <property type="entry name" value="HTH-TYPE TRANSCRIPTIONAL ACTIVATOR RHAS-RELATED"/>
    <property type="match status" value="1"/>
</dbReference>
<comment type="caution">
    <text evidence="6">The sequence shown here is derived from an EMBL/GenBank/DDBJ whole genome shotgun (WGS) entry which is preliminary data.</text>
</comment>
<dbReference type="InterPro" id="IPR009057">
    <property type="entry name" value="Homeodomain-like_sf"/>
</dbReference>
<dbReference type="InterPro" id="IPR018062">
    <property type="entry name" value="HTH_AraC-typ_CS"/>
</dbReference>
<feature type="domain" description="HTH araC/xylS-type" evidence="5">
    <location>
        <begin position="227"/>
        <end position="327"/>
    </location>
</feature>
<evidence type="ECO:0000256" key="3">
    <source>
        <dbReference type="ARBA" id="ARBA00023163"/>
    </source>
</evidence>
<evidence type="ECO:0000256" key="4">
    <source>
        <dbReference type="SAM" id="MobiDB-lite"/>
    </source>
</evidence>
<sequence length="335" mass="37726">MDLQPRRSGTEPSPFSAFATTQTEDAHEHACSLQQWIQTYEQLSPGRFNGEIEEAWFGNVQVFRERTNQMVHEAGSSWKGSRTFGIPLNLEGQGWYCGESFDRDTMLTLHGGEELDFRTPRKLDVVAITTDKGVFNDYALRTEGRDIEAELGKRRIIPSSAEKMQELSALLLTVLDTARNSPHILGHAAMRKAMEHAIFDSLLAVIGNGVDALRPPSTSQARRQIVDRARDYMRHHVNEPITVADLCAELNVSRRTLQYSFQDVLDVNPVSFLRAMRLNGVRRALRNGDGRESVTDVALQWGFLHLSHFAADYKAMFGELPSETLRRRLGVPDAS</sequence>
<feature type="region of interest" description="Disordered" evidence="4">
    <location>
        <begin position="1"/>
        <end position="23"/>
    </location>
</feature>
<protein>
    <submittedName>
        <fullName evidence="6">AraC family transcriptional regulator</fullName>
    </submittedName>
</protein>
<dbReference type="SUPFAM" id="SSF46689">
    <property type="entry name" value="Homeodomain-like"/>
    <property type="match status" value="2"/>
</dbReference>
<evidence type="ECO:0000256" key="1">
    <source>
        <dbReference type="ARBA" id="ARBA00023015"/>
    </source>
</evidence>
<dbReference type="PANTHER" id="PTHR46796:SF12">
    <property type="entry name" value="HTH-TYPE DNA-BINDING TRANSCRIPTIONAL ACTIVATOR EUTR"/>
    <property type="match status" value="1"/>
</dbReference>
<evidence type="ECO:0000259" key="5">
    <source>
        <dbReference type="PROSITE" id="PS01124"/>
    </source>
</evidence>
<feature type="compositionally biased region" description="Polar residues" evidence="4">
    <location>
        <begin position="10"/>
        <end position="23"/>
    </location>
</feature>
<accession>A0ABQ6FFS7</accession>
<evidence type="ECO:0000313" key="6">
    <source>
        <dbReference type="EMBL" id="GLT24159.1"/>
    </source>
</evidence>
<dbReference type="RefSeq" id="WP_284189321.1">
    <property type="nucleotide sequence ID" value="NZ_BSPX01000074.1"/>
</dbReference>